<keyword evidence="17" id="KW-1185">Reference proteome</keyword>
<proteinExistence type="predicted"/>
<keyword evidence="4" id="KW-0723">Serine/threonine-protein kinase</keyword>
<dbReference type="Gene3D" id="1.10.510.10">
    <property type="entry name" value="Transferase(Phosphotransferase) domain 1"/>
    <property type="match status" value="1"/>
</dbReference>
<evidence type="ECO:0000256" key="14">
    <source>
        <dbReference type="ARBA" id="ARBA00048679"/>
    </source>
</evidence>
<comment type="subcellular location">
    <subcellularLocation>
        <location evidence="1">Cell membrane</location>
        <topology evidence="1">Single-pass membrane protein</topology>
    </subcellularLocation>
</comment>
<evidence type="ECO:0000256" key="3">
    <source>
        <dbReference type="ARBA" id="ARBA00022475"/>
    </source>
</evidence>
<dbReference type="EMBL" id="JAMFTS010000001">
    <property type="protein sequence ID" value="KAJ4811968.1"/>
    <property type="molecule type" value="Genomic_DNA"/>
</dbReference>
<evidence type="ECO:0000313" key="17">
    <source>
        <dbReference type="Proteomes" id="UP001140206"/>
    </source>
</evidence>
<dbReference type="InterPro" id="IPR047117">
    <property type="entry name" value="PERK1-13-like"/>
</dbReference>
<keyword evidence="3" id="KW-1003">Cell membrane</keyword>
<comment type="catalytic activity">
    <reaction evidence="13">
        <text>L-threonyl-[protein] + ATP = O-phospho-L-threonyl-[protein] + ADP + H(+)</text>
        <dbReference type="Rhea" id="RHEA:46608"/>
        <dbReference type="Rhea" id="RHEA-COMP:11060"/>
        <dbReference type="Rhea" id="RHEA-COMP:11605"/>
        <dbReference type="ChEBI" id="CHEBI:15378"/>
        <dbReference type="ChEBI" id="CHEBI:30013"/>
        <dbReference type="ChEBI" id="CHEBI:30616"/>
        <dbReference type="ChEBI" id="CHEBI:61977"/>
        <dbReference type="ChEBI" id="CHEBI:456216"/>
        <dbReference type="EC" id="2.7.11.1"/>
    </reaction>
</comment>
<dbReference type="AlphaFoldDB" id="A0AAV8HAU2"/>
<keyword evidence="10" id="KW-1133">Transmembrane helix</keyword>
<comment type="caution">
    <text evidence="16">The sequence shown here is derived from an EMBL/GenBank/DDBJ whole genome shotgun (WGS) entry which is preliminary data.</text>
</comment>
<dbReference type="InterPro" id="IPR011009">
    <property type="entry name" value="Kinase-like_dom_sf"/>
</dbReference>
<protein>
    <recommendedName>
        <fullName evidence="2">non-specific serine/threonine protein kinase</fullName>
        <ecNumber evidence="2">2.7.11.1</ecNumber>
    </recommendedName>
</protein>
<evidence type="ECO:0000256" key="8">
    <source>
        <dbReference type="ARBA" id="ARBA00022741"/>
    </source>
</evidence>
<evidence type="ECO:0000256" key="1">
    <source>
        <dbReference type="ARBA" id="ARBA00004162"/>
    </source>
</evidence>
<dbReference type="Gene3D" id="3.30.200.20">
    <property type="entry name" value="Phosphorylase Kinase, domain 1"/>
    <property type="match status" value="1"/>
</dbReference>
<dbReference type="GO" id="GO:0005886">
    <property type="term" value="C:plasma membrane"/>
    <property type="evidence" value="ECO:0007669"/>
    <property type="project" value="UniProtKB-SubCell"/>
</dbReference>
<evidence type="ECO:0000256" key="2">
    <source>
        <dbReference type="ARBA" id="ARBA00012513"/>
    </source>
</evidence>
<evidence type="ECO:0000256" key="7">
    <source>
        <dbReference type="ARBA" id="ARBA00022729"/>
    </source>
</evidence>
<evidence type="ECO:0000256" key="5">
    <source>
        <dbReference type="ARBA" id="ARBA00022679"/>
    </source>
</evidence>
<name>A0AAV8HAU2_9POAL</name>
<comment type="catalytic activity">
    <reaction evidence="14">
        <text>L-seryl-[protein] + ATP = O-phospho-L-seryl-[protein] + ADP + H(+)</text>
        <dbReference type="Rhea" id="RHEA:17989"/>
        <dbReference type="Rhea" id="RHEA-COMP:9863"/>
        <dbReference type="Rhea" id="RHEA-COMP:11604"/>
        <dbReference type="ChEBI" id="CHEBI:15378"/>
        <dbReference type="ChEBI" id="CHEBI:29999"/>
        <dbReference type="ChEBI" id="CHEBI:30616"/>
        <dbReference type="ChEBI" id="CHEBI:83421"/>
        <dbReference type="ChEBI" id="CHEBI:456216"/>
        <dbReference type="EC" id="2.7.11.1"/>
    </reaction>
</comment>
<organism evidence="16 17">
    <name type="scientific">Rhynchospora pubera</name>
    <dbReference type="NCBI Taxonomy" id="906938"/>
    <lineage>
        <taxon>Eukaryota</taxon>
        <taxon>Viridiplantae</taxon>
        <taxon>Streptophyta</taxon>
        <taxon>Embryophyta</taxon>
        <taxon>Tracheophyta</taxon>
        <taxon>Spermatophyta</taxon>
        <taxon>Magnoliopsida</taxon>
        <taxon>Liliopsida</taxon>
        <taxon>Poales</taxon>
        <taxon>Cyperaceae</taxon>
        <taxon>Cyperoideae</taxon>
        <taxon>Rhynchosporeae</taxon>
        <taxon>Rhynchospora</taxon>
    </lineage>
</organism>
<dbReference type="EC" id="2.7.11.1" evidence="2"/>
<dbReference type="Proteomes" id="UP001140206">
    <property type="component" value="Chromosome 1"/>
</dbReference>
<feature type="domain" description="Protein kinase" evidence="15">
    <location>
        <begin position="124"/>
        <end position="403"/>
    </location>
</feature>
<keyword evidence="8" id="KW-0547">Nucleotide-binding</keyword>
<keyword evidence="11" id="KW-0472">Membrane</keyword>
<dbReference type="GO" id="GO:0004674">
    <property type="term" value="F:protein serine/threonine kinase activity"/>
    <property type="evidence" value="ECO:0007669"/>
    <property type="project" value="UniProtKB-KW"/>
</dbReference>
<dbReference type="InterPro" id="IPR000719">
    <property type="entry name" value="Prot_kinase_dom"/>
</dbReference>
<dbReference type="FunFam" id="1.10.510.10:FF:000468">
    <property type="entry name" value="PTI1-like tyrosine-protein kinase 3"/>
    <property type="match status" value="1"/>
</dbReference>
<keyword evidence="7" id="KW-0732">Signal</keyword>
<evidence type="ECO:0000256" key="11">
    <source>
        <dbReference type="ARBA" id="ARBA00023136"/>
    </source>
</evidence>
<dbReference type="SUPFAM" id="SSF56112">
    <property type="entry name" value="Protein kinase-like (PK-like)"/>
    <property type="match status" value="1"/>
</dbReference>
<evidence type="ECO:0000256" key="6">
    <source>
        <dbReference type="ARBA" id="ARBA00022692"/>
    </source>
</evidence>
<evidence type="ECO:0000259" key="15">
    <source>
        <dbReference type="PROSITE" id="PS50011"/>
    </source>
</evidence>
<keyword evidence="9" id="KW-0067">ATP-binding</keyword>
<dbReference type="PANTHER" id="PTHR47982">
    <property type="entry name" value="PROLINE-RICH RECEPTOR-LIKE PROTEIN KINASE PERK4"/>
    <property type="match status" value="1"/>
</dbReference>
<gene>
    <name evidence="16" type="ORF">LUZ62_024534</name>
</gene>
<keyword evidence="16" id="KW-0418">Kinase</keyword>
<evidence type="ECO:0000256" key="10">
    <source>
        <dbReference type="ARBA" id="ARBA00022989"/>
    </source>
</evidence>
<dbReference type="GO" id="GO:0005524">
    <property type="term" value="F:ATP binding"/>
    <property type="evidence" value="ECO:0007669"/>
    <property type="project" value="UniProtKB-KW"/>
</dbReference>
<reference evidence="16" key="1">
    <citation type="submission" date="2022-08" db="EMBL/GenBank/DDBJ databases">
        <authorList>
            <person name="Marques A."/>
        </authorList>
    </citation>
    <scope>NUCLEOTIDE SEQUENCE</scope>
    <source>
        <strain evidence="16">RhyPub2mFocal</strain>
        <tissue evidence="16">Leaves</tissue>
    </source>
</reference>
<sequence length="413" mass="46075">MSKYIITQNLNHPSVSLSLSLSTPCYACFWLKKKSREGTYSSTLSKNLSFSCYHHLSHPNMFEKLRFLFCASGFNGACYKDRSDCIDRVRGNNRVADEPEIGENGKKLIARQFGWTEVESITGGFNSAVIGEGGFSTVYLARFSKRLGAVKLCRSSERLQRLFRQELDVLRTVNHPHIVRLLGFCDERDEGVLVMEFVPNGNLHEKLHGTQSNRSILSWSQRMVIAFQLAKALEYLHELCDPQIIHGDIKASNILLDGNLHAKICDFGSARVGFSATVQPQPRSNRANQILGSPGYVDPHFLRSGMITKKSDVYSFGVLLLELITGVEAFCTKTEMRLTVSLAPQLSNKEKGLGELVDEKLGSHYDAKEGADMVELAMSCIGENPSLRPSMTEVVRIVREKAIASISSTDERK</sequence>
<evidence type="ECO:0000256" key="13">
    <source>
        <dbReference type="ARBA" id="ARBA00047899"/>
    </source>
</evidence>
<keyword evidence="6" id="KW-0812">Transmembrane</keyword>
<dbReference type="InterPro" id="IPR008271">
    <property type="entry name" value="Ser/Thr_kinase_AS"/>
</dbReference>
<dbReference type="PANTHER" id="PTHR47982:SF11">
    <property type="entry name" value="PROTEIN KINASE DOMAIN-CONTAINING PROTEIN"/>
    <property type="match status" value="1"/>
</dbReference>
<evidence type="ECO:0000256" key="12">
    <source>
        <dbReference type="ARBA" id="ARBA00023157"/>
    </source>
</evidence>
<dbReference type="Pfam" id="PF00069">
    <property type="entry name" value="Pkinase"/>
    <property type="match status" value="1"/>
</dbReference>
<dbReference type="SMART" id="SM00220">
    <property type="entry name" value="S_TKc"/>
    <property type="match status" value="1"/>
</dbReference>
<dbReference type="PROSITE" id="PS50011">
    <property type="entry name" value="PROTEIN_KINASE_DOM"/>
    <property type="match status" value="1"/>
</dbReference>
<keyword evidence="5" id="KW-0808">Transferase</keyword>
<dbReference type="PROSITE" id="PS00108">
    <property type="entry name" value="PROTEIN_KINASE_ST"/>
    <property type="match status" value="1"/>
</dbReference>
<accession>A0AAV8HAU2</accession>
<evidence type="ECO:0000256" key="4">
    <source>
        <dbReference type="ARBA" id="ARBA00022527"/>
    </source>
</evidence>
<evidence type="ECO:0000313" key="16">
    <source>
        <dbReference type="EMBL" id="KAJ4811968.1"/>
    </source>
</evidence>
<keyword evidence="12" id="KW-1015">Disulfide bond</keyword>
<evidence type="ECO:0000256" key="9">
    <source>
        <dbReference type="ARBA" id="ARBA00022840"/>
    </source>
</evidence>